<dbReference type="AlphaFoldDB" id="A0A0X8JE00"/>
<evidence type="ECO:0000313" key="2">
    <source>
        <dbReference type="Proteomes" id="UP000065220"/>
    </source>
</evidence>
<accession>A0A0X8JE00</accession>
<dbReference type="EMBL" id="CP014228">
    <property type="protein sequence ID" value="AMD87097.1"/>
    <property type="molecule type" value="Genomic_DNA"/>
</dbReference>
<organism evidence="1 2">
    <name type="scientific">Actinomyces radicidentis</name>
    <dbReference type="NCBI Taxonomy" id="111015"/>
    <lineage>
        <taxon>Bacteria</taxon>
        <taxon>Bacillati</taxon>
        <taxon>Actinomycetota</taxon>
        <taxon>Actinomycetes</taxon>
        <taxon>Actinomycetales</taxon>
        <taxon>Actinomycetaceae</taxon>
        <taxon>Actinomyces</taxon>
    </lineage>
</organism>
<gene>
    <name evidence="1" type="ORF">AXF14_05195</name>
</gene>
<reference evidence="2" key="1">
    <citation type="submission" date="2016-02" db="EMBL/GenBank/DDBJ databases">
        <authorList>
            <person name="Holder M.E."/>
            <person name="Ajami N.J."/>
            <person name="Petrosino J.F."/>
        </authorList>
    </citation>
    <scope>NUCLEOTIDE SEQUENCE [LARGE SCALE GENOMIC DNA]</scope>
    <source>
        <strain evidence="2">CCUG 36733</strain>
    </source>
</reference>
<keyword evidence="2" id="KW-1185">Reference proteome</keyword>
<proteinExistence type="predicted"/>
<dbReference type="KEGG" id="ard:AXF14_05195"/>
<protein>
    <submittedName>
        <fullName evidence="1">Uncharacterized protein</fullName>
    </submittedName>
</protein>
<name>A0A0X8JE00_ACTRD</name>
<sequence length="129" mass="13980">MCAVIGSSPATHVVVAAAPLGQGVREEAARQRSLATLISVLAEEYGVTALTLERRQYVQDMEDQTTVKVAPLSHAIPEGFELVHQFGQEDARLWVPDQVLGAYGDALAGDSRAWDLLARQVQIERVNLA</sequence>
<evidence type="ECO:0000313" key="1">
    <source>
        <dbReference type="EMBL" id="AMD87097.1"/>
    </source>
</evidence>
<dbReference type="Proteomes" id="UP000065220">
    <property type="component" value="Chromosome"/>
</dbReference>